<dbReference type="EMBL" id="GGFM01011929">
    <property type="protein sequence ID" value="MBW32680.1"/>
    <property type="molecule type" value="Transcribed_RNA"/>
</dbReference>
<proteinExistence type="predicted"/>
<evidence type="ECO:0000256" key="1">
    <source>
        <dbReference type="SAM" id="SignalP"/>
    </source>
</evidence>
<reference evidence="2" key="1">
    <citation type="submission" date="2018-01" db="EMBL/GenBank/DDBJ databases">
        <title>An insight into the sialome of Amazonian anophelines.</title>
        <authorList>
            <person name="Ribeiro J.M."/>
            <person name="Scarpassa V."/>
            <person name="Calvo E."/>
        </authorList>
    </citation>
    <scope>NUCLEOTIDE SEQUENCE</scope>
    <source>
        <tissue evidence="2">Salivary glands</tissue>
    </source>
</reference>
<organism evidence="2">
    <name type="scientific">Anopheles braziliensis</name>
    <dbReference type="NCBI Taxonomy" id="58242"/>
    <lineage>
        <taxon>Eukaryota</taxon>
        <taxon>Metazoa</taxon>
        <taxon>Ecdysozoa</taxon>
        <taxon>Arthropoda</taxon>
        <taxon>Hexapoda</taxon>
        <taxon>Insecta</taxon>
        <taxon>Pterygota</taxon>
        <taxon>Neoptera</taxon>
        <taxon>Endopterygota</taxon>
        <taxon>Diptera</taxon>
        <taxon>Nematocera</taxon>
        <taxon>Culicoidea</taxon>
        <taxon>Culicidae</taxon>
        <taxon>Anophelinae</taxon>
        <taxon>Anopheles</taxon>
    </lineage>
</organism>
<evidence type="ECO:0000313" key="2">
    <source>
        <dbReference type="EMBL" id="MBW32680.1"/>
    </source>
</evidence>
<feature type="chain" id="PRO_5014649660" evidence="1">
    <location>
        <begin position="17"/>
        <end position="73"/>
    </location>
</feature>
<dbReference type="AlphaFoldDB" id="A0A2M3ZW50"/>
<keyword evidence="1" id="KW-0732">Signal</keyword>
<protein>
    <submittedName>
        <fullName evidence="2">Putative secreted peptide</fullName>
    </submittedName>
</protein>
<accession>A0A2M3ZW50</accession>
<name>A0A2M3ZW50_9DIPT</name>
<feature type="signal peptide" evidence="1">
    <location>
        <begin position="1"/>
        <end position="16"/>
    </location>
</feature>
<sequence>MMCVLFCVASPPPVVALNVMPGIGKGGTSERHYYSIRLPSDTGHRAGGRCILPTRAPRYLEANPPNASPPSGP</sequence>